<feature type="transmembrane region" description="Helical" evidence="9">
    <location>
        <begin position="100"/>
        <end position="120"/>
    </location>
</feature>
<keyword evidence="8" id="KW-0143">Chaperone</keyword>
<accession>A0A644ZVX0</accession>
<dbReference type="NCBIfam" id="TIGR03592">
    <property type="entry name" value="yidC_oxa1_cterm"/>
    <property type="match status" value="1"/>
</dbReference>
<comment type="subcellular location">
    <subcellularLocation>
        <location evidence="1">Cell membrane</location>
        <topology evidence="1">Multi-pass membrane protein</topology>
    </subcellularLocation>
</comment>
<organism evidence="11">
    <name type="scientific">bioreactor metagenome</name>
    <dbReference type="NCBI Taxonomy" id="1076179"/>
    <lineage>
        <taxon>unclassified sequences</taxon>
        <taxon>metagenomes</taxon>
        <taxon>ecological metagenomes</taxon>
    </lineage>
</organism>
<evidence type="ECO:0000256" key="8">
    <source>
        <dbReference type="ARBA" id="ARBA00023186"/>
    </source>
</evidence>
<dbReference type="InterPro" id="IPR047196">
    <property type="entry name" value="YidC_ALB_C"/>
</dbReference>
<dbReference type="GO" id="GO:0015031">
    <property type="term" value="P:protein transport"/>
    <property type="evidence" value="ECO:0007669"/>
    <property type="project" value="UniProtKB-KW"/>
</dbReference>
<evidence type="ECO:0000256" key="3">
    <source>
        <dbReference type="ARBA" id="ARBA00022475"/>
    </source>
</evidence>
<dbReference type="AlphaFoldDB" id="A0A644ZVX0"/>
<evidence type="ECO:0000256" key="6">
    <source>
        <dbReference type="ARBA" id="ARBA00022989"/>
    </source>
</evidence>
<feature type="domain" description="Membrane insertase YidC/Oxa/ALB C-terminal" evidence="10">
    <location>
        <begin position="31"/>
        <end position="210"/>
    </location>
</feature>
<evidence type="ECO:0000256" key="9">
    <source>
        <dbReference type="SAM" id="Phobius"/>
    </source>
</evidence>
<keyword evidence="2" id="KW-0813">Transport</keyword>
<dbReference type="CDD" id="cd20070">
    <property type="entry name" value="5TM_YidC_Alb3"/>
    <property type="match status" value="1"/>
</dbReference>
<keyword evidence="4 9" id="KW-0812">Transmembrane</keyword>
<dbReference type="PANTHER" id="PTHR12428">
    <property type="entry name" value="OXA1"/>
    <property type="match status" value="1"/>
</dbReference>
<evidence type="ECO:0000256" key="5">
    <source>
        <dbReference type="ARBA" id="ARBA00022927"/>
    </source>
</evidence>
<evidence type="ECO:0000256" key="4">
    <source>
        <dbReference type="ARBA" id="ARBA00022692"/>
    </source>
</evidence>
<keyword evidence="5" id="KW-0653">Protein transport</keyword>
<keyword evidence="7 9" id="KW-0472">Membrane</keyword>
<feature type="transmembrane region" description="Helical" evidence="9">
    <location>
        <begin position="178"/>
        <end position="197"/>
    </location>
</feature>
<dbReference type="InterPro" id="IPR001708">
    <property type="entry name" value="YidC/ALB3/OXA1/COX18"/>
</dbReference>
<dbReference type="EMBL" id="VSSQ01010736">
    <property type="protein sequence ID" value="MPM45085.1"/>
    <property type="molecule type" value="Genomic_DNA"/>
</dbReference>
<name>A0A644ZVX0_9ZZZZ</name>
<dbReference type="GO" id="GO:0005886">
    <property type="term" value="C:plasma membrane"/>
    <property type="evidence" value="ECO:0007669"/>
    <property type="project" value="UniProtKB-SubCell"/>
</dbReference>
<dbReference type="InterPro" id="IPR028055">
    <property type="entry name" value="YidC/Oxa/ALB_C"/>
</dbReference>
<sequence length="221" mass="25037">MTTFLNKMFENFFNGIHGLVQNMVADPNWSFGITIILFTVAIRVLLLPLSIRQTKSTAKMSAIQPEIKRVQEKYKKDPQKAQQEVMKLYKENDVSPMGGCLPMLIQFPIVIAMFYVLQHINYGDASFLWLKPLSSPDKTYIMPIISGLTTYLSTKSMQAGGDDAAAKQASTMNIGMSIFFVFMSLKFSGAVVFYWVVNNIIQLLQNLLLKKEFKKPNTEVL</sequence>
<gene>
    <name evidence="11" type="primary">yidC2_9</name>
    <name evidence="11" type="ORF">SDC9_91770</name>
</gene>
<keyword evidence="3" id="KW-1003">Cell membrane</keyword>
<evidence type="ECO:0000259" key="10">
    <source>
        <dbReference type="Pfam" id="PF02096"/>
    </source>
</evidence>
<protein>
    <submittedName>
        <fullName evidence="11">Membrane protein insertase YidC 2</fullName>
    </submittedName>
</protein>
<evidence type="ECO:0000313" key="11">
    <source>
        <dbReference type="EMBL" id="MPM45085.1"/>
    </source>
</evidence>
<dbReference type="GO" id="GO:0032977">
    <property type="term" value="F:membrane insertase activity"/>
    <property type="evidence" value="ECO:0007669"/>
    <property type="project" value="InterPro"/>
</dbReference>
<reference evidence="11" key="1">
    <citation type="submission" date="2019-08" db="EMBL/GenBank/DDBJ databases">
        <authorList>
            <person name="Kucharzyk K."/>
            <person name="Murdoch R.W."/>
            <person name="Higgins S."/>
            <person name="Loffler F."/>
        </authorList>
    </citation>
    <scope>NUCLEOTIDE SEQUENCE</scope>
</reference>
<feature type="transmembrane region" description="Helical" evidence="9">
    <location>
        <begin position="29"/>
        <end position="51"/>
    </location>
</feature>
<evidence type="ECO:0000256" key="2">
    <source>
        <dbReference type="ARBA" id="ARBA00022448"/>
    </source>
</evidence>
<dbReference type="PANTHER" id="PTHR12428:SF65">
    <property type="entry name" value="CYTOCHROME C OXIDASE ASSEMBLY PROTEIN COX18, MITOCHONDRIAL"/>
    <property type="match status" value="1"/>
</dbReference>
<evidence type="ECO:0000256" key="7">
    <source>
        <dbReference type="ARBA" id="ARBA00023136"/>
    </source>
</evidence>
<comment type="caution">
    <text evidence="11">The sequence shown here is derived from an EMBL/GenBank/DDBJ whole genome shotgun (WGS) entry which is preliminary data.</text>
</comment>
<dbReference type="GO" id="GO:0051205">
    <property type="term" value="P:protein insertion into membrane"/>
    <property type="evidence" value="ECO:0007669"/>
    <property type="project" value="TreeGrafter"/>
</dbReference>
<dbReference type="Pfam" id="PF02096">
    <property type="entry name" value="60KD_IMP"/>
    <property type="match status" value="1"/>
</dbReference>
<dbReference type="PRINTS" id="PR00701">
    <property type="entry name" value="60KDINNERMP"/>
</dbReference>
<keyword evidence="6 9" id="KW-1133">Transmembrane helix</keyword>
<evidence type="ECO:0000256" key="1">
    <source>
        <dbReference type="ARBA" id="ARBA00004651"/>
    </source>
</evidence>
<proteinExistence type="predicted"/>